<evidence type="ECO:0000256" key="1">
    <source>
        <dbReference type="SAM" id="MobiDB-lite"/>
    </source>
</evidence>
<dbReference type="AlphaFoldDB" id="A0A0E9W782"/>
<organism evidence="2">
    <name type="scientific">Anguilla anguilla</name>
    <name type="common">European freshwater eel</name>
    <name type="synonym">Muraena anguilla</name>
    <dbReference type="NCBI Taxonomy" id="7936"/>
    <lineage>
        <taxon>Eukaryota</taxon>
        <taxon>Metazoa</taxon>
        <taxon>Chordata</taxon>
        <taxon>Craniata</taxon>
        <taxon>Vertebrata</taxon>
        <taxon>Euteleostomi</taxon>
        <taxon>Actinopterygii</taxon>
        <taxon>Neopterygii</taxon>
        <taxon>Teleostei</taxon>
        <taxon>Anguilliformes</taxon>
        <taxon>Anguillidae</taxon>
        <taxon>Anguilla</taxon>
    </lineage>
</organism>
<evidence type="ECO:0000313" key="2">
    <source>
        <dbReference type="EMBL" id="JAH85440.1"/>
    </source>
</evidence>
<proteinExistence type="predicted"/>
<dbReference type="EMBL" id="GBXM01023137">
    <property type="protein sequence ID" value="JAH85440.1"/>
    <property type="molecule type" value="Transcribed_RNA"/>
</dbReference>
<feature type="region of interest" description="Disordered" evidence="1">
    <location>
        <begin position="1"/>
        <end position="33"/>
    </location>
</feature>
<name>A0A0E9W782_ANGAN</name>
<sequence length="33" mass="3869">MCNSALKEKNERNKFSSLRKRKNKSNLTDGRKS</sequence>
<reference evidence="2" key="1">
    <citation type="submission" date="2014-11" db="EMBL/GenBank/DDBJ databases">
        <authorList>
            <person name="Amaro Gonzalez C."/>
        </authorList>
    </citation>
    <scope>NUCLEOTIDE SEQUENCE</scope>
</reference>
<reference evidence="2" key="2">
    <citation type="journal article" date="2015" name="Fish Shellfish Immunol.">
        <title>Early steps in the European eel (Anguilla anguilla)-Vibrio vulnificus interaction in the gills: Role of the RtxA13 toxin.</title>
        <authorList>
            <person name="Callol A."/>
            <person name="Pajuelo D."/>
            <person name="Ebbesson L."/>
            <person name="Teles M."/>
            <person name="MacKenzie S."/>
            <person name="Amaro C."/>
        </authorList>
    </citation>
    <scope>NUCLEOTIDE SEQUENCE</scope>
</reference>
<protein>
    <submittedName>
        <fullName evidence="2">Uncharacterized protein</fullName>
    </submittedName>
</protein>
<accession>A0A0E9W782</accession>
<feature type="compositionally biased region" description="Basic and acidic residues" evidence="1">
    <location>
        <begin position="1"/>
        <end position="14"/>
    </location>
</feature>